<dbReference type="EMBL" id="ML994034">
    <property type="protein sequence ID" value="KAF2200202.1"/>
    <property type="molecule type" value="Genomic_DNA"/>
</dbReference>
<sequence length="204" mass="23048">MRAVSVSPQPSEPVDHIPRWNGKAGPFFQVVYQGNAPTPPPQQTFAIYLPSIIRLRRHFFQPILCPETDAPSRVFGEYSQSCTRNLRQTSISFLREHLRRGHILHLFQNHSQTQVSGLAPLPRLSAPKEQAFRREASLRRRPVNAPPRKNRGNRRPDESNTARGSPRTAQHSPSPQPNPGSENSRTPIPRKAPEFLGVDFDTEA</sequence>
<reference evidence="2" key="1">
    <citation type="journal article" date="2020" name="Stud. Mycol.">
        <title>101 Dothideomycetes genomes: a test case for predicting lifestyles and emergence of pathogens.</title>
        <authorList>
            <person name="Haridas S."/>
            <person name="Albert R."/>
            <person name="Binder M."/>
            <person name="Bloem J."/>
            <person name="Labutti K."/>
            <person name="Salamov A."/>
            <person name="Andreopoulos B."/>
            <person name="Baker S."/>
            <person name="Barry K."/>
            <person name="Bills G."/>
            <person name="Bluhm B."/>
            <person name="Cannon C."/>
            <person name="Castanera R."/>
            <person name="Culley D."/>
            <person name="Daum C."/>
            <person name="Ezra D."/>
            <person name="Gonzalez J."/>
            <person name="Henrissat B."/>
            <person name="Kuo A."/>
            <person name="Liang C."/>
            <person name="Lipzen A."/>
            <person name="Lutzoni F."/>
            <person name="Magnuson J."/>
            <person name="Mondo S."/>
            <person name="Nolan M."/>
            <person name="Ohm R."/>
            <person name="Pangilinan J."/>
            <person name="Park H.-J."/>
            <person name="Ramirez L."/>
            <person name="Alfaro M."/>
            <person name="Sun H."/>
            <person name="Tritt A."/>
            <person name="Yoshinaga Y."/>
            <person name="Zwiers L.-H."/>
            <person name="Turgeon B."/>
            <person name="Goodwin S."/>
            <person name="Spatafora J."/>
            <person name="Crous P."/>
            <person name="Grigoriev I."/>
        </authorList>
    </citation>
    <scope>NUCLEOTIDE SEQUENCE</scope>
    <source>
        <strain evidence="2">ATCC 74209</strain>
    </source>
</reference>
<evidence type="ECO:0000256" key="1">
    <source>
        <dbReference type="SAM" id="MobiDB-lite"/>
    </source>
</evidence>
<feature type="region of interest" description="Disordered" evidence="1">
    <location>
        <begin position="130"/>
        <end position="204"/>
    </location>
</feature>
<protein>
    <submittedName>
        <fullName evidence="2">Uncharacterized protein</fullName>
    </submittedName>
</protein>
<dbReference type="AlphaFoldDB" id="A0A9P4JNR3"/>
<accession>A0A9P4JNR3</accession>
<feature type="compositionally biased region" description="Polar residues" evidence="1">
    <location>
        <begin position="161"/>
        <end position="186"/>
    </location>
</feature>
<comment type="caution">
    <text evidence="2">The sequence shown here is derived from an EMBL/GenBank/DDBJ whole genome shotgun (WGS) entry which is preliminary data.</text>
</comment>
<proteinExistence type="predicted"/>
<gene>
    <name evidence="2" type="ORF">GQ43DRAFT_84138</name>
</gene>
<name>A0A9P4JNR3_9PLEO</name>
<dbReference type="Proteomes" id="UP000799536">
    <property type="component" value="Unassembled WGS sequence"/>
</dbReference>
<evidence type="ECO:0000313" key="2">
    <source>
        <dbReference type="EMBL" id="KAF2200202.1"/>
    </source>
</evidence>
<keyword evidence="3" id="KW-1185">Reference proteome</keyword>
<organism evidence="2 3">
    <name type="scientific">Delitschia confertaspora ATCC 74209</name>
    <dbReference type="NCBI Taxonomy" id="1513339"/>
    <lineage>
        <taxon>Eukaryota</taxon>
        <taxon>Fungi</taxon>
        <taxon>Dikarya</taxon>
        <taxon>Ascomycota</taxon>
        <taxon>Pezizomycotina</taxon>
        <taxon>Dothideomycetes</taxon>
        <taxon>Pleosporomycetidae</taxon>
        <taxon>Pleosporales</taxon>
        <taxon>Delitschiaceae</taxon>
        <taxon>Delitschia</taxon>
    </lineage>
</organism>
<evidence type="ECO:0000313" key="3">
    <source>
        <dbReference type="Proteomes" id="UP000799536"/>
    </source>
</evidence>